<keyword evidence="4 9" id="KW-0808">Transferase</keyword>
<comment type="subunit">
    <text evidence="9">Homodimer or homotetramer.</text>
</comment>
<dbReference type="PANTHER" id="PTHR13697:SF52">
    <property type="entry name" value="ATP-DEPENDENT 6-PHOSPHOFRUCTOKINASE 3"/>
    <property type="match status" value="1"/>
</dbReference>
<feature type="binding site" evidence="9">
    <location>
        <begin position="123"/>
        <end position="126"/>
    </location>
    <ligand>
        <name>ATP</name>
        <dbReference type="ChEBI" id="CHEBI:30616"/>
    </ligand>
</feature>
<dbReference type="Pfam" id="PF00365">
    <property type="entry name" value="PFK"/>
    <property type="match status" value="1"/>
</dbReference>
<dbReference type="NCBIfam" id="NF002872">
    <property type="entry name" value="PRK03202.1"/>
    <property type="match status" value="1"/>
</dbReference>
<keyword evidence="9" id="KW-0547">Nucleotide-binding</keyword>
<dbReference type="Gene3D" id="3.40.50.460">
    <property type="entry name" value="Phosphofructokinase domain"/>
    <property type="match status" value="1"/>
</dbReference>
<evidence type="ECO:0000256" key="8">
    <source>
        <dbReference type="ARBA" id="ARBA00023152"/>
    </source>
</evidence>
<keyword evidence="5 9" id="KW-0479">Metal-binding</keyword>
<evidence type="ECO:0000256" key="9">
    <source>
        <dbReference type="HAMAP-Rule" id="MF_01976"/>
    </source>
</evidence>
<feature type="binding site" description="in other chain" evidence="9">
    <location>
        <position position="254"/>
    </location>
    <ligand>
        <name>substrate</name>
        <note>ligand shared between dimeric partners</note>
    </ligand>
</feature>
<feature type="domain" description="Phosphofructokinase" evidence="10">
    <location>
        <begin position="9"/>
        <end position="331"/>
    </location>
</feature>
<feature type="binding site" description="in other chain" evidence="9">
    <location>
        <begin position="196"/>
        <end position="198"/>
    </location>
    <ligand>
        <name>substrate</name>
        <note>ligand shared between dimeric partners</note>
    </ligand>
</feature>
<evidence type="ECO:0000256" key="2">
    <source>
        <dbReference type="ARBA" id="ARBA00004679"/>
    </source>
</evidence>
<comment type="catalytic activity">
    <reaction evidence="9">
        <text>beta-D-fructose 6-phosphate + ATP = beta-D-fructose 1,6-bisphosphate + ADP + H(+)</text>
        <dbReference type="Rhea" id="RHEA:16109"/>
        <dbReference type="ChEBI" id="CHEBI:15378"/>
        <dbReference type="ChEBI" id="CHEBI:30616"/>
        <dbReference type="ChEBI" id="CHEBI:32966"/>
        <dbReference type="ChEBI" id="CHEBI:57634"/>
        <dbReference type="ChEBI" id="CHEBI:456216"/>
        <dbReference type="EC" id="2.7.1.11"/>
    </reaction>
</comment>
<proteinExistence type="inferred from homology"/>
<feature type="binding site" evidence="9">
    <location>
        <begin position="96"/>
        <end position="97"/>
    </location>
    <ligand>
        <name>ATP</name>
        <dbReference type="ChEBI" id="CHEBI:30616"/>
    </ligand>
</feature>
<dbReference type="InterPro" id="IPR035966">
    <property type="entry name" value="PKF_sf"/>
</dbReference>
<evidence type="ECO:0000256" key="6">
    <source>
        <dbReference type="ARBA" id="ARBA00022777"/>
    </source>
</evidence>
<keyword evidence="3 9" id="KW-0963">Cytoplasm</keyword>
<organism evidence="11 12">
    <name type="scientific">Pseudanabaena yagii GIHE-NHR1</name>
    <dbReference type="NCBI Taxonomy" id="2722753"/>
    <lineage>
        <taxon>Bacteria</taxon>
        <taxon>Bacillati</taxon>
        <taxon>Cyanobacteriota</taxon>
        <taxon>Cyanophyceae</taxon>
        <taxon>Pseudanabaenales</taxon>
        <taxon>Pseudanabaenaceae</taxon>
        <taxon>Pseudanabaena</taxon>
        <taxon>Pseudanabaena yagii</taxon>
    </lineage>
</organism>
<dbReference type="PRINTS" id="PR00476">
    <property type="entry name" value="PHFRCTKINASE"/>
</dbReference>
<feature type="binding site" evidence="9">
    <location>
        <position position="17"/>
    </location>
    <ligand>
        <name>ATP</name>
        <dbReference type="ChEBI" id="CHEBI:30616"/>
    </ligand>
</feature>
<feature type="binding site" description="in other chain" evidence="9">
    <location>
        <begin position="152"/>
        <end position="154"/>
    </location>
    <ligand>
        <name>substrate</name>
        <note>ligand shared between dimeric partners</note>
    </ligand>
</feature>
<evidence type="ECO:0000256" key="3">
    <source>
        <dbReference type="ARBA" id="ARBA00022490"/>
    </source>
</evidence>
<dbReference type="RefSeq" id="WP_169363303.1">
    <property type="nucleotide sequence ID" value="NZ_JAAVJL010000001.1"/>
</dbReference>
<dbReference type="Gene3D" id="3.40.50.450">
    <property type="match status" value="1"/>
</dbReference>
<comment type="caution">
    <text evidence="11">The sequence shown here is derived from an EMBL/GenBank/DDBJ whole genome shotgun (WGS) entry which is preliminary data.</text>
</comment>
<sequence>MVNNHKPKRIGILTSGGDCPGLNAVIRAVVKVATYKYGWEVYGIPYGTDGFIELLVGKRQPEELRIKEHGYDIPGLVQGLDILYFLSGSVLGSISKGDPEQHAEDIIKGYEKLGLTALIVMGGDGSIEILDGLAQKAAEQGASWNWVAVPKTIDNDIPFTEASVGFDTAVNRVTQALYDLTFTAASHDRVMIVQVMGRDSGYLAMEAGIAGGADAILIPELTPVLNEDVITGVCCHIQELQKSGRRFALVVVAEGVKNHLGQKEHYIGDYVARHIKECGSKMCQINTSDPNYIHPFDTRVTVLGHVQRGGTPTSSDRLLATAFGREAVDLIANGNYNQMVIWENGRVSSVPISRVIEQIKKGRREKKAPSSVDPQGFLVRTARDIGIYVGEASSDDQ</sequence>
<reference evidence="11 12" key="1">
    <citation type="submission" date="2020-03" db="EMBL/GenBank/DDBJ databases">
        <title>Draft Genome Sequence of 2-Methylisoborneol Producing Pseudanabaena yagii Strain GIHE-NHR1 Isolated from North Han River in South Korea.</title>
        <authorList>
            <person name="Jeong J."/>
        </authorList>
    </citation>
    <scope>NUCLEOTIDE SEQUENCE [LARGE SCALE GENOMIC DNA]</scope>
    <source>
        <strain evidence="11 12">GIHE-NHR1</strain>
    </source>
</reference>
<feature type="binding site" evidence="9">
    <location>
        <position position="124"/>
    </location>
    <ligand>
        <name>Mg(2+)</name>
        <dbReference type="ChEBI" id="CHEBI:18420"/>
        <note>catalytic</note>
    </ligand>
</feature>
<dbReference type="InterPro" id="IPR000023">
    <property type="entry name" value="Phosphofructokinase_dom"/>
</dbReference>
<dbReference type="InterPro" id="IPR022953">
    <property type="entry name" value="ATP_PFK"/>
</dbReference>
<evidence type="ECO:0000256" key="1">
    <source>
        <dbReference type="ARBA" id="ARBA00001946"/>
    </source>
</evidence>
<comment type="similarity">
    <text evidence="9">Belongs to the phosphofructokinase type A (PFKA) family. Mixed-substrate PFK group III subfamily.</text>
</comment>
<keyword evidence="12" id="KW-1185">Reference proteome</keyword>
<comment type="pathway">
    <text evidence="2 9">Carbohydrate degradation; glycolysis; D-glyceraldehyde 3-phosphate and glycerone phosphate from D-glucose: step 3/4.</text>
</comment>
<dbReference type="PROSITE" id="PS00433">
    <property type="entry name" value="PHOSPHOFRUCTOKINASE"/>
    <property type="match status" value="1"/>
</dbReference>
<dbReference type="InterPro" id="IPR012829">
    <property type="entry name" value="Phosphofructokinase_III"/>
</dbReference>
<comment type="cofactor">
    <cofactor evidence="1 9">
        <name>Mg(2+)</name>
        <dbReference type="ChEBI" id="CHEBI:18420"/>
    </cofactor>
</comment>
<feature type="binding site" evidence="9">
    <location>
        <position position="189"/>
    </location>
    <ligand>
        <name>substrate</name>
        <note>ligand shared between dimeric partners</note>
    </ligand>
</feature>
<protein>
    <recommendedName>
        <fullName evidence="9">ATP-dependent 6-phosphofructokinase</fullName>
        <shortName evidence="9">ATP-PFK</shortName>
        <shortName evidence="9">Phosphofructokinase</shortName>
        <ecNumber evidence="9">2.7.1.11</ecNumber>
    </recommendedName>
    <alternativeName>
        <fullName evidence="9">Phosphohexokinase</fullName>
    </alternativeName>
</protein>
<dbReference type="HAMAP" id="MF_01976">
    <property type="entry name" value="Phosphofructokinase_III"/>
    <property type="match status" value="1"/>
</dbReference>
<gene>
    <name evidence="9" type="primary">pfkA</name>
    <name evidence="11" type="ORF">HC246_10240</name>
</gene>
<name>A0ABX1LUA5_9CYAN</name>
<dbReference type="EC" id="2.7.1.11" evidence="9"/>
<keyword evidence="9" id="KW-0067">ATP-binding</keyword>
<evidence type="ECO:0000256" key="4">
    <source>
        <dbReference type="ARBA" id="ARBA00022679"/>
    </source>
</evidence>
<dbReference type="EMBL" id="JAAVJL010000001">
    <property type="protein sequence ID" value="NMF58389.1"/>
    <property type="molecule type" value="Genomic_DNA"/>
</dbReference>
<feature type="site" description="Important for substrate specificity; cannot use PPi as phosphoryl donor" evidence="9">
    <location>
        <position position="125"/>
    </location>
</feature>
<comment type="subcellular location">
    <subcellularLocation>
        <location evidence="9">Cytoplasm</location>
    </subcellularLocation>
</comment>
<evidence type="ECO:0000256" key="5">
    <source>
        <dbReference type="ARBA" id="ARBA00022723"/>
    </source>
</evidence>
<evidence type="ECO:0000313" key="11">
    <source>
        <dbReference type="EMBL" id="NMF58389.1"/>
    </source>
</evidence>
<evidence type="ECO:0000259" key="10">
    <source>
        <dbReference type="Pfam" id="PF00365"/>
    </source>
</evidence>
<dbReference type="PANTHER" id="PTHR13697">
    <property type="entry name" value="PHOSPHOFRUCTOKINASE"/>
    <property type="match status" value="1"/>
</dbReference>
<keyword evidence="8 9" id="KW-0324">Glycolysis</keyword>
<accession>A0ABX1LUA5</accession>
<dbReference type="GO" id="GO:0003872">
    <property type="term" value="F:6-phosphofructokinase activity"/>
    <property type="evidence" value="ECO:0007669"/>
    <property type="project" value="UniProtKB-EC"/>
</dbReference>
<feature type="active site" description="Proton acceptor" evidence="9">
    <location>
        <position position="154"/>
    </location>
</feature>
<keyword evidence="7 9" id="KW-0460">Magnesium</keyword>
<feature type="binding site" evidence="9">
    <location>
        <position position="299"/>
    </location>
    <ligand>
        <name>substrate</name>
        <note>ligand shared between dimeric partners</note>
    </ligand>
</feature>
<evidence type="ECO:0000313" key="12">
    <source>
        <dbReference type="Proteomes" id="UP000738376"/>
    </source>
</evidence>
<feature type="binding site" description="in other chain" evidence="9">
    <location>
        <begin position="305"/>
        <end position="308"/>
    </location>
    <ligand>
        <name>substrate</name>
        <note>ligand shared between dimeric partners</note>
    </ligand>
</feature>
<dbReference type="SUPFAM" id="SSF53784">
    <property type="entry name" value="Phosphofructokinase"/>
    <property type="match status" value="1"/>
</dbReference>
<comment type="caution">
    <text evidence="9">Lacks conserved residue(s) required for the propagation of feature annotation.</text>
</comment>
<dbReference type="Proteomes" id="UP000738376">
    <property type="component" value="Unassembled WGS sequence"/>
</dbReference>
<keyword evidence="6 9" id="KW-0418">Kinase</keyword>
<evidence type="ECO:0000256" key="7">
    <source>
        <dbReference type="ARBA" id="ARBA00022842"/>
    </source>
</evidence>
<dbReference type="InterPro" id="IPR015912">
    <property type="entry name" value="Phosphofructokinase_CS"/>
</dbReference>
<comment type="function">
    <text evidence="9">Catalyzes the phosphorylation of D-fructose 6-phosphate to fructose 1,6-bisphosphate by ATP, the first committing step of glycolysis.</text>
</comment>